<dbReference type="InterPro" id="IPR020103">
    <property type="entry name" value="PsdUridine_synth_cat_dom_sf"/>
</dbReference>
<dbReference type="GO" id="GO:0009982">
    <property type="term" value="F:pseudouridine synthase activity"/>
    <property type="evidence" value="ECO:0000318"/>
    <property type="project" value="GO_Central"/>
</dbReference>
<dbReference type="PIRSF" id="PIRSF037016">
    <property type="entry name" value="Pseudouridin_synth_euk_prd"/>
    <property type="match status" value="1"/>
</dbReference>
<feature type="region of interest" description="Disordered" evidence="5">
    <location>
        <begin position="1"/>
        <end position="29"/>
    </location>
</feature>
<dbReference type="PROSITE" id="PS50984">
    <property type="entry name" value="TRUD"/>
    <property type="match status" value="1"/>
</dbReference>
<keyword evidence="8" id="KW-1185">Reference proteome</keyword>
<dbReference type="InterPro" id="IPR020119">
    <property type="entry name" value="PsdUridine_synth_TruD_CS"/>
</dbReference>
<dbReference type="GO" id="GO:0003723">
    <property type="term" value="F:RNA binding"/>
    <property type="evidence" value="ECO:0007669"/>
    <property type="project" value="InterPro"/>
</dbReference>
<dbReference type="OrthoDB" id="447290at2759"/>
<dbReference type="STRING" id="6669.E9GIQ1"/>
<evidence type="ECO:0000256" key="3">
    <source>
        <dbReference type="ARBA" id="ARBA00023235"/>
    </source>
</evidence>
<protein>
    <recommendedName>
        <fullName evidence="6">TRUD domain-containing protein</fullName>
    </recommendedName>
</protein>
<dbReference type="KEGG" id="dpx:DAPPUDRAFT_303955"/>
<dbReference type="PhylomeDB" id="E9GIQ1"/>
<dbReference type="PANTHER" id="PTHR13326">
    <property type="entry name" value="TRNA PSEUDOURIDINE SYNTHASE D"/>
    <property type="match status" value="1"/>
</dbReference>
<dbReference type="GO" id="GO:0005634">
    <property type="term" value="C:nucleus"/>
    <property type="evidence" value="ECO:0000318"/>
    <property type="project" value="GO_Central"/>
</dbReference>
<dbReference type="GO" id="GO:0001522">
    <property type="term" value="P:pseudouridine synthesis"/>
    <property type="evidence" value="ECO:0000318"/>
    <property type="project" value="GO_Central"/>
</dbReference>
<dbReference type="InterPro" id="IPR001656">
    <property type="entry name" value="PsdUridine_synth_TruD"/>
</dbReference>
<sequence length="742" mass="82875">MKAPSKQKPTPPASPKATPEKNNYGGKREYVKTERKEIDVGISEYICKGPGFSAILKQRYSDFQVHEIDMDGSIIHLTDQTIVKYVESNDTEMVEESDVLTADQWKSIEAMVKTGDPKTVEIDVTEKSKEERQNIHKIVRTKYEEENITSNSGPVDGRTIMKIFKMEGKQERRRNEKRRMGCIYTQFVLYKENLSTMEAVNTIARALKTKAGNLMTAGTKDKRAITSQLVTLKNTEPLKILNSVRNNPKIAVGNFAFTKQPLQLGNLKGNRFIIVLRNVIGDESQILANLESLKEVGFINYYGSQRFGTRHVPTHYIGKQLILGRWQKAIDLILEPPELNGSFQRDFDLTQARIEYKSTRDAHKAFSKIKRSLQTIEAQLLLHLKKFGKDLVGALNSIPRNLRLTYIHAYQSFLWNTVVSKRLSKFGPKPIVGDLVYVPGTCDPEVDAEMELMNEESSALEPANDQSSEKEADGEKSNAKAQRNQRKVMFIDENNINDYTINDIILPLPGFDITYPSNEVAGWYTELLQADGLTEMDFKQSTKTYNLGGAYRLVMSKPSDVKWKFVRYDDPTLSLIPSDWDRLEKTQPPAAAAAVKDGAYLGLVLEFNLPASSYATMALREIIKMDMSAEFQTSLNDAGGTKHPAPAAAAAAAAETVSSEPEEKRIKLEPDADPAPPAVGIESSEDPATKKIKKEPNADPTAVGIEDPAAKKIKKEPNGDPPAVGIEDPVTKKIKKERITSD</sequence>
<feature type="region of interest" description="Disordered" evidence="5">
    <location>
        <begin position="455"/>
        <end position="484"/>
    </location>
</feature>
<dbReference type="Gene3D" id="3.30.2350.20">
    <property type="entry name" value="TruD, catalytic domain"/>
    <property type="match status" value="2"/>
</dbReference>
<dbReference type="OMA" id="WINYFGH"/>
<comment type="catalytic activity">
    <reaction evidence="4">
        <text>a uridine in tRNA = a pseudouridine in tRNA</text>
        <dbReference type="Rhea" id="RHEA:54572"/>
        <dbReference type="Rhea" id="RHEA-COMP:13339"/>
        <dbReference type="Rhea" id="RHEA-COMP:13934"/>
        <dbReference type="ChEBI" id="CHEBI:65314"/>
        <dbReference type="ChEBI" id="CHEBI:65315"/>
    </reaction>
</comment>
<dbReference type="PANTHER" id="PTHR13326:SF31">
    <property type="entry name" value="PSEUDOURIDYLATE SYNTHASE 7 HOMOLOG"/>
    <property type="match status" value="1"/>
</dbReference>
<dbReference type="CDD" id="cd02576">
    <property type="entry name" value="PseudoU_synth_ScPUS7"/>
    <property type="match status" value="1"/>
</dbReference>
<dbReference type="HOGENOM" id="CLU_005281_0_1_1"/>
<dbReference type="EMBL" id="GL732546">
    <property type="protein sequence ID" value="EFX80698.1"/>
    <property type="molecule type" value="Genomic_DNA"/>
</dbReference>
<organism evidence="7 8">
    <name type="scientific">Daphnia pulex</name>
    <name type="common">Water flea</name>
    <dbReference type="NCBI Taxonomy" id="6669"/>
    <lineage>
        <taxon>Eukaryota</taxon>
        <taxon>Metazoa</taxon>
        <taxon>Ecdysozoa</taxon>
        <taxon>Arthropoda</taxon>
        <taxon>Crustacea</taxon>
        <taxon>Branchiopoda</taxon>
        <taxon>Diplostraca</taxon>
        <taxon>Cladocera</taxon>
        <taxon>Anomopoda</taxon>
        <taxon>Daphniidae</taxon>
        <taxon>Daphnia</taxon>
    </lineage>
</organism>
<evidence type="ECO:0000256" key="2">
    <source>
        <dbReference type="ARBA" id="ARBA00022694"/>
    </source>
</evidence>
<evidence type="ECO:0000256" key="5">
    <source>
        <dbReference type="SAM" id="MobiDB-lite"/>
    </source>
</evidence>
<evidence type="ECO:0000256" key="1">
    <source>
        <dbReference type="ARBA" id="ARBA00007953"/>
    </source>
</evidence>
<proteinExistence type="inferred from homology"/>
<dbReference type="SUPFAM" id="SSF55120">
    <property type="entry name" value="Pseudouridine synthase"/>
    <property type="match status" value="1"/>
</dbReference>
<gene>
    <name evidence="7" type="ORF">DAPPUDRAFT_303955</name>
</gene>
<keyword evidence="3" id="KW-0413">Isomerase</keyword>
<dbReference type="InterPro" id="IPR042214">
    <property type="entry name" value="TruD_catalytic"/>
</dbReference>
<keyword evidence="2" id="KW-0819">tRNA processing</keyword>
<feature type="region of interest" description="Disordered" evidence="5">
    <location>
        <begin position="655"/>
        <end position="742"/>
    </location>
</feature>
<dbReference type="NCBIfam" id="TIGR00094">
    <property type="entry name" value="tRNA_TruD_broad"/>
    <property type="match status" value="1"/>
</dbReference>
<feature type="compositionally biased region" description="Basic and acidic residues" evidence="5">
    <location>
        <begin position="467"/>
        <end position="478"/>
    </location>
</feature>
<dbReference type="Proteomes" id="UP000000305">
    <property type="component" value="Unassembled WGS sequence"/>
</dbReference>
<dbReference type="InterPro" id="IPR011760">
    <property type="entry name" value="PsdUridine_synth_TruD_insert"/>
</dbReference>
<evidence type="ECO:0000313" key="8">
    <source>
        <dbReference type="Proteomes" id="UP000000305"/>
    </source>
</evidence>
<dbReference type="eggNOG" id="KOG2339">
    <property type="taxonomic scope" value="Eukaryota"/>
</dbReference>
<dbReference type="PROSITE" id="PS01268">
    <property type="entry name" value="UPF0024"/>
    <property type="match status" value="1"/>
</dbReference>
<dbReference type="AlphaFoldDB" id="E9GIQ1"/>
<evidence type="ECO:0000256" key="4">
    <source>
        <dbReference type="ARBA" id="ARBA00036943"/>
    </source>
</evidence>
<dbReference type="Pfam" id="PF01142">
    <property type="entry name" value="TruD"/>
    <property type="match status" value="1"/>
</dbReference>
<accession>E9GIQ1</accession>
<dbReference type="FunCoup" id="E9GIQ1">
    <property type="interactions" value="1730"/>
</dbReference>
<dbReference type="GO" id="GO:0008033">
    <property type="term" value="P:tRNA processing"/>
    <property type="evidence" value="ECO:0007669"/>
    <property type="project" value="UniProtKB-KW"/>
</dbReference>
<evidence type="ECO:0000259" key="6">
    <source>
        <dbReference type="PROSITE" id="PS50984"/>
    </source>
</evidence>
<evidence type="ECO:0000313" key="7">
    <source>
        <dbReference type="EMBL" id="EFX80698.1"/>
    </source>
</evidence>
<reference evidence="7 8" key="1">
    <citation type="journal article" date="2011" name="Science">
        <title>The ecoresponsive genome of Daphnia pulex.</title>
        <authorList>
            <person name="Colbourne J.K."/>
            <person name="Pfrender M.E."/>
            <person name="Gilbert D."/>
            <person name="Thomas W.K."/>
            <person name="Tucker A."/>
            <person name="Oakley T.H."/>
            <person name="Tokishita S."/>
            <person name="Aerts A."/>
            <person name="Arnold G.J."/>
            <person name="Basu M.K."/>
            <person name="Bauer D.J."/>
            <person name="Caceres C.E."/>
            <person name="Carmel L."/>
            <person name="Casola C."/>
            <person name="Choi J.H."/>
            <person name="Detter J.C."/>
            <person name="Dong Q."/>
            <person name="Dusheyko S."/>
            <person name="Eads B.D."/>
            <person name="Frohlich T."/>
            <person name="Geiler-Samerotte K.A."/>
            <person name="Gerlach D."/>
            <person name="Hatcher P."/>
            <person name="Jogdeo S."/>
            <person name="Krijgsveld J."/>
            <person name="Kriventseva E.V."/>
            <person name="Kultz D."/>
            <person name="Laforsch C."/>
            <person name="Lindquist E."/>
            <person name="Lopez J."/>
            <person name="Manak J.R."/>
            <person name="Muller J."/>
            <person name="Pangilinan J."/>
            <person name="Patwardhan R.P."/>
            <person name="Pitluck S."/>
            <person name="Pritham E.J."/>
            <person name="Rechtsteiner A."/>
            <person name="Rho M."/>
            <person name="Rogozin I.B."/>
            <person name="Sakarya O."/>
            <person name="Salamov A."/>
            <person name="Schaack S."/>
            <person name="Shapiro H."/>
            <person name="Shiga Y."/>
            <person name="Skalitzky C."/>
            <person name="Smith Z."/>
            <person name="Souvorov A."/>
            <person name="Sung W."/>
            <person name="Tang Z."/>
            <person name="Tsuchiya D."/>
            <person name="Tu H."/>
            <person name="Vos H."/>
            <person name="Wang M."/>
            <person name="Wolf Y.I."/>
            <person name="Yamagata H."/>
            <person name="Yamada T."/>
            <person name="Ye Y."/>
            <person name="Shaw J.R."/>
            <person name="Andrews J."/>
            <person name="Crease T.J."/>
            <person name="Tang H."/>
            <person name="Lucas S.M."/>
            <person name="Robertson H.M."/>
            <person name="Bork P."/>
            <person name="Koonin E.V."/>
            <person name="Zdobnov E.M."/>
            <person name="Grigoriev I.V."/>
            <person name="Lynch M."/>
            <person name="Boore J.L."/>
        </authorList>
    </citation>
    <scope>NUCLEOTIDE SEQUENCE [LARGE SCALE GENOMIC DNA]</scope>
</reference>
<feature type="domain" description="TRUD" evidence="6">
    <location>
        <begin position="297"/>
        <end position="557"/>
    </location>
</feature>
<dbReference type="InParanoid" id="E9GIQ1"/>
<feature type="compositionally biased region" description="Basic and acidic residues" evidence="5">
    <location>
        <begin position="661"/>
        <end position="670"/>
    </location>
</feature>
<name>E9GIQ1_DAPPU</name>
<comment type="similarity">
    <text evidence="1">Belongs to the pseudouridine synthase TruD family.</text>
</comment>